<dbReference type="Pfam" id="PF14476">
    <property type="entry name" value="Chloroplast_duf"/>
    <property type="match status" value="1"/>
</dbReference>
<dbReference type="Proteomes" id="UP000594638">
    <property type="component" value="Unassembled WGS sequence"/>
</dbReference>
<dbReference type="PANTHER" id="PTHR33358:SF12">
    <property type="entry name" value="F-BOX PROTEIN WITH A DOMAIN PROTEIN"/>
    <property type="match status" value="1"/>
</dbReference>
<organism evidence="2 3">
    <name type="scientific">Olea europaea subsp. europaea</name>
    <dbReference type="NCBI Taxonomy" id="158383"/>
    <lineage>
        <taxon>Eukaryota</taxon>
        <taxon>Viridiplantae</taxon>
        <taxon>Streptophyta</taxon>
        <taxon>Embryophyta</taxon>
        <taxon>Tracheophyta</taxon>
        <taxon>Spermatophyta</taxon>
        <taxon>Magnoliopsida</taxon>
        <taxon>eudicotyledons</taxon>
        <taxon>Gunneridae</taxon>
        <taxon>Pentapetalae</taxon>
        <taxon>asterids</taxon>
        <taxon>lamiids</taxon>
        <taxon>Lamiales</taxon>
        <taxon>Oleaceae</taxon>
        <taxon>Oleeae</taxon>
        <taxon>Olea</taxon>
    </lineage>
</organism>
<keyword evidence="3" id="KW-1185">Reference proteome</keyword>
<sequence>MLEKFSMNVEPIVWWLQQRCRQAKGLDGKKGWNGKLEKEMREKIGVIRKKDKANYLRLGGKALKLNKFLAINGPVLTGLVTLGSSFVGSPEHGSWAVVLGVVIYALASVINAFEHGQQVGMI</sequence>
<dbReference type="Gramene" id="OE9A111355T1">
    <property type="protein sequence ID" value="OE9A111355C1"/>
    <property type="gene ID" value="OE9A111355"/>
</dbReference>
<keyword evidence="1" id="KW-0472">Membrane</keyword>
<reference evidence="2 3" key="1">
    <citation type="submission" date="2019-12" db="EMBL/GenBank/DDBJ databases">
        <authorList>
            <person name="Alioto T."/>
            <person name="Alioto T."/>
            <person name="Gomez Garrido J."/>
        </authorList>
    </citation>
    <scope>NUCLEOTIDE SEQUENCE [LARGE SCALE GENOMIC DNA]</scope>
</reference>
<keyword evidence="1" id="KW-0812">Transmembrane</keyword>
<dbReference type="PANTHER" id="PTHR33358">
    <property type="entry name" value="F-BOX PROTEIN WITH A DOMAIN PROTEIN"/>
    <property type="match status" value="1"/>
</dbReference>
<feature type="transmembrane region" description="Helical" evidence="1">
    <location>
        <begin position="93"/>
        <end position="113"/>
    </location>
</feature>
<accession>A0A8S0S536</accession>
<protein>
    <submittedName>
        <fullName evidence="2">Uncharacterized protein</fullName>
    </submittedName>
</protein>
<keyword evidence="1" id="KW-1133">Transmembrane helix</keyword>
<evidence type="ECO:0000256" key="1">
    <source>
        <dbReference type="SAM" id="Phobius"/>
    </source>
</evidence>
<feature type="transmembrane region" description="Helical" evidence="1">
    <location>
        <begin position="68"/>
        <end position="87"/>
    </location>
</feature>
<comment type="caution">
    <text evidence="2">The sequence shown here is derived from an EMBL/GenBank/DDBJ whole genome shotgun (WGS) entry which is preliminary data.</text>
</comment>
<dbReference type="OrthoDB" id="1897643at2759"/>
<name>A0A8S0S536_OLEEU</name>
<gene>
    <name evidence="2" type="ORF">OLEA9_A111355</name>
</gene>
<dbReference type="EMBL" id="CACTIH010003861">
    <property type="protein sequence ID" value="CAA2986423.1"/>
    <property type="molecule type" value="Genomic_DNA"/>
</dbReference>
<proteinExistence type="predicted"/>
<dbReference type="InterPro" id="IPR027949">
    <property type="entry name" value="Chloroplast_duf"/>
</dbReference>
<evidence type="ECO:0000313" key="3">
    <source>
        <dbReference type="Proteomes" id="UP000594638"/>
    </source>
</evidence>
<dbReference type="AlphaFoldDB" id="A0A8S0S536"/>
<evidence type="ECO:0000313" key="2">
    <source>
        <dbReference type="EMBL" id="CAA2986423.1"/>
    </source>
</evidence>